<dbReference type="OrthoDB" id="10266980at2759"/>
<reference evidence="8 9" key="1">
    <citation type="submission" date="2015-12" db="EMBL/GenBank/DDBJ databases">
        <title>The genome of Folsomia candida.</title>
        <authorList>
            <person name="Faddeeva A."/>
            <person name="Derks M.F."/>
            <person name="Anvar Y."/>
            <person name="Smit S."/>
            <person name="Van Straalen N."/>
            <person name="Roelofs D."/>
        </authorList>
    </citation>
    <scope>NUCLEOTIDE SEQUENCE [LARGE SCALE GENOMIC DNA]</scope>
    <source>
        <strain evidence="8 9">VU population</strain>
        <tissue evidence="8">Whole body</tissue>
    </source>
</reference>
<evidence type="ECO:0000256" key="1">
    <source>
        <dbReference type="ARBA" id="ARBA00004141"/>
    </source>
</evidence>
<dbReference type="GO" id="GO:0071709">
    <property type="term" value="P:membrane assembly"/>
    <property type="evidence" value="ECO:0007669"/>
    <property type="project" value="TreeGrafter"/>
</dbReference>
<dbReference type="InterPro" id="IPR050846">
    <property type="entry name" value="TLCD"/>
</dbReference>
<dbReference type="Proteomes" id="UP000198287">
    <property type="component" value="Unassembled WGS sequence"/>
</dbReference>
<evidence type="ECO:0000313" key="8">
    <source>
        <dbReference type="EMBL" id="OXA43853.1"/>
    </source>
</evidence>
<evidence type="ECO:0000256" key="2">
    <source>
        <dbReference type="ARBA" id="ARBA00022692"/>
    </source>
</evidence>
<dbReference type="SMART" id="SM00724">
    <property type="entry name" value="TLC"/>
    <property type="match status" value="1"/>
</dbReference>
<sequence length="250" mass="28082">MSELFEVVVGSLALFYALRRGTWFAPPGVLLGGKVTRWKWGNTANSLLHSLVTGVGALSCLYTCPELGDDVVHVYSPLAHRLTAFSLGYFIFDFFDLFLNHRKRSAYELMLHHAFVISCFGVSMLTRRYQGFVMVALVIEVNSVFLHWRQLLLLSQVCKTETYYRTISALNLCTFLLFRLVPLGWMARWLATNSQEVSPGVHVLGCVTNASIVIMSTVLLLRILKADFQPTNDIMAPSADRNENSIKGPI</sequence>
<keyword evidence="2 5" id="KW-0812">Transmembrane</keyword>
<gene>
    <name evidence="8" type="ORF">Fcan01_21419</name>
</gene>
<keyword evidence="9" id="KW-1185">Reference proteome</keyword>
<dbReference type="AlphaFoldDB" id="A0A226DF78"/>
<dbReference type="OMA" id="WMSLWLL"/>
<dbReference type="EMBL" id="LNIX01000021">
    <property type="protein sequence ID" value="OXA43853.1"/>
    <property type="molecule type" value="Genomic_DNA"/>
</dbReference>
<keyword evidence="4 5" id="KW-0472">Membrane</keyword>
<comment type="caution">
    <text evidence="8">The sequence shown here is derived from an EMBL/GenBank/DDBJ whole genome shotgun (WGS) entry which is preliminary data.</text>
</comment>
<feature type="transmembrane region" description="Helical" evidence="6">
    <location>
        <begin position="131"/>
        <end position="148"/>
    </location>
</feature>
<evidence type="ECO:0000259" key="7">
    <source>
        <dbReference type="PROSITE" id="PS50922"/>
    </source>
</evidence>
<feature type="transmembrane region" description="Helical" evidence="6">
    <location>
        <begin position="169"/>
        <end position="187"/>
    </location>
</feature>
<proteinExistence type="predicted"/>
<evidence type="ECO:0000256" key="3">
    <source>
        <dbReference type="ARBA" id="ARBA00022989"/>
    </source>
</evidence>
<organism evidence="8 9">
    <name type="scientific">Folsomia candida</name>
    <name type="common">Springtail</name>
    <dbReference type="NCBI Taxonomy" id="158441"/>
    <lineage>
        <taxon>Eukaryota</taxon>
        <taxon>Metazoa</taxon>
        <taxon>Ecdysozoa</taxon>
        <taxon>Arthropoda</taxon>
        <taxon>Hexapoda</taxon>
        <taxon>Collembola</taxon>
        <taxon>Entomobryomorpha</taxon>
        <taxon>Isotomoidea</taxon>
        <taxon>Isotomidae</taxon>
        <taxon>Proisotominae</taxon>
        <taxon>Folsomia</taxon>
    </lineage>
</organism>
<feature type="transmembrane region" description="Helical" evidence="6">
    <location>
        <begin position="199"/>
        <end position="221"/>
    </location>
</feature>
<dbReference type="GO" id="GO:0005886">
    <property type="term" value="C:plasma membrane"/>
    <property type="evidence" value="ECO:0007669"/>
    <property type="project" value="TreeGrafter"/>
</dbReference>
<dbReference type="PANTHER" id="PTHR13439:SF4">
    <property type="entry name" value="TLC DOMAIN-CONTAINING PROTEIN"/>
    <property type="match status" value="1"/>
</dbReference>
<evidence type="ECO:0000256" key="4">
    <source>
        <dbReference type="ARBA" id="ARBA00023136"/>
    </source>
</evidence>
<dbReference type="GO" id="GO:0097035">
    <property type="term" value="P:regulation of membrane lipid distribution"/>
    <property type="evidence" value="ECO:0007669"/>
    <property type="project" value="TreeGrafter"/>
</dbReference>
<dbReference type="Pfam" id="PF03798">
    <property type="entry name" value="TRAM_LAG1_CLN8"/>
    <property type="match status" value="1"/>
</dbReference>
<name>A0A226DF78_FOLCA</name>
<dbReference type="GO" id="GO:0055091">
    <property type="term" value="P:phospholipid homeostasis"/>
    <property type="evidence" value="ECO:0007669"/>
    <property type="project" value="TreeGrafter"/>
</dbReference>
<evidence type="ECO:0000256" key="6">
    <source>
        <dbReference type="SAM" id="Phobius"/>
    </source>
</evidence>
<feature type="domain" description="TLC" evidence="7">
    <location>
        <begin position="35"/>
        <end position="232"/>
    </location>
</feature>
<dbReference type="PROSITE" id="PS50922">
    <property type="entry name" value="TLC"/>
    <property type="match status" value="1"/>
</dbReference>
<dbReference type="PANTHER" id="PTHR13439">
    <property type="entry name" value="CT120 PROTEIN"/>
    <property type="match status" value="1"/>
</dbReference>
<evidence type="ECO:0000313" key="9">
    <source>
        <dbReference type="Proteomes" id="UP000198287"/>
    </source>
</evidence>
<protein>
    <submittedName>
        <fullName evidence="8">TLC domain-containing protein 2</fullName>
    </submittedName>
</protein>
<comment type="subcellular location">
    <subcellularLocation>
        <location evidence="1">Membrane</location>
        <topology evidence="1">Multi-pass membrane protein</topology>
    </subcellularLocation>
</comment>
<dbReference type="InterPro" id="IPR006634">
    <property type="entry name" value="TLC-dom"/>
</dbReference>
<keyword evidence="3 6" id="KW-1133">Transmembrane helix</keyword>
<dbReference type="GO" id="GO:0007009">
    <property type="term" value="P:plasma membrane organization"/>
    <property type="evidence" value="ECO:0007669"/>
    <property type="project" value="TreeGrafter"/>
</dbReference>
<accession>A0A226DF78</accession>
<evidence type="ECO:0000256" key="5">
    <source>
        <dbReference type="PROSITE-ProRule" id="PRU00205"/>
    </source>
</evidence>